<accession>A0ACB9GKM6</accession>
<reference evidence="2" key="1">
    <citation type="journal article" date="2022" name="Mol. Ecol. Resour.">
        <title>The genomes of chicory, endive, great burdock and yacon provide insights into Asteraceae palaeo-polyploidization history and plant inulin production.</title>
        <authorList>
            <person name="Fan W."/>
            <person name="Wang S."/>
            <person name="Wang H."/>
            <person name="Wang A."/>
            <person name="Jiang F."/>
            <person name="Liu H."/>
            <person name="Zhao H."/>
            <person name="Xu D."/>
            <person name="Zhang Y."/>
        </authorList>
    </citation>
    <scope>NUCLEOTIDE SEQUENCE [LARGE SCALE GENOMIC DNA]</scope>
    <source>
        <strain evidence="2">cv. Yunnan</strain>
    </source>
</reference>
<sequence length="241" mass="28421">MGDSSSILRLSQVSRDEDHRQQVGKDIFFDLVDHDKVFSHRVQKQTPFACFKEEIARRFGIAVYYQRFWLCTKRQNHTCRPHRPVTPLEEAQPVELLLKANKDELKLFLEVEIGKDSWPVPLPAKTKDKIMLFFKLYDPFREELRYVGRLWVKLAGKPKEILTKLNELAGFAPDQEIQIFEEIKFHPNVMCEHVDRELTFQASQLEDGDIICFQKLLQVGTVKYRYPDVPSFLEHVRNRDS</sequence>
<comment type="caution">
    <text evidence="1">The sequence shown here is derived from an EMBL/GenBank/DDBJ whole genome shotgun (WGS) entry which is preliminary data.</text>
</comment>
<gene>
    <name evidence="1" type="ORF">L1987_42726</name>
</gene>
<evidence type="ECO:0000313" key="2">
    <source>
        <dbReference type="Proteomes" id="UP001056120"/>
    </source>
</evidence>
<keyword evidence="2" id="KW-1185">Reference proteome</keyword>
<proteinExistence type="predicted"/>
<name>A0ACB9GKM6_9ASTR</name>
<reference evidence="1 2" key="2">
    <citation type="journal article" date="2022" name="Mol. Ecol. Resour.">
        <title>The genomes of chicory, endive, great burdock and yacon provide insights into Asteraceae paleo-polyploidization history and plant inulin production.</title>
        <authorList>
            <person name="Fan W."/>
            <person name="Wang S."/>
            <person name="Wang H."/>
            <person name="Wang A."/>
            <person name="Jiang F."/>
            <person name="Liu H."/>
            <person name="Zhao H."/>
            <person name="Xu D."/>
            <person name="Zhang Y."/>
        </authorList>
    </citation>
    <scope>NUCLEOTIDE SEQUENCE [LARGE SCALE GENOMIC DNA]</scope>
    <source>
        <strain evidence="2">cv. Yunnan</strain>
        <tissue evidence="1">Leaves</tissue>
    </source>
</reference>
<protein>
    <submittedName>
        <fullName evidence="1">Uncharacterized protein</fullName>
    </submittedName>
</protein>
<dbReference type="EMBL" id="CM042031">
    <property type="protein sequence ID" value="KAI3783640.1"/>
    <property type="molecule type" value="Genomic_DNA"/>
</dbReference>
<dbReference type="Proteomes" id="UP001056120">
    <property type="component" value="Linkage Group LG14"/>
</dbReference>
<evidence type="ECO:0000313" key="1">
    <source>
        <dbReference type="EMBL" id="KAI3783640.1"/>
    </source>
</evidence>
<organism evidence="1 2">
    <name type="scientific">Smallanthus sonchifolius</name>
    <dbReference type="NCBI Taxonomy" id="185202"/>
    <lineage>
        <taxon>Eukaryota</taxon>
        <taxon>Viridiplantae</taxon>
        <taxon>Streptophyta</taxon>
        <taxon>Embryophyta</taxon>
        <taxon>Tracheophyta</taxon>
        <taxon>Spermatophyta</taxon>
        <taxon>Magnoliopsida</taxon>
        <taxon>eudicotyledons</taxon>
        <taxon>Gunneridae</taxon>
        <taxon>Pentapetalae</taxon>
        <taxon>asterids</taxon>
        <taxon>campanulids</taxon>
        <taxon>Asterales</taxon>
        <taxon>Asteraceae</taxon>
        <taxon>Asteroideae</taxon>
        <taxon>Heliantheae alliance</taxon>
        <taxon>Millerieae</taxon>
        <taxon>Smallanthus</taxon>
    </lineage>
</organism>